<reference evidence="3" key="1">
    <citation type="journal article" date="2019" name="Int. J. Syst. Evol. Microbiol.">
        <title>The Global Catalogue of Microorganisms (GCM) 10K type strain sequencing project: providing services to taxonomists for standard genome sequencing and annotation.</title>
        <authorList>
            <consortium name="The Broad Institute Genomics Platform"/>
            <consortium name="The Broad Institute Genome Sequencing Center for Infectious Disease"/>
            <person name="Wu L."/>
            <person name="Ma J."/>
        </authorList>
    </citation>
    <scope>NUCLEOTIDE SEQUENCE [LARGE SCALE GENOMIC DNA]</scope>
    <source>
        <strain evidence="3">CCUG 50754</strain>
    </source>
</reference>
<dbReference type="NCBIfam" id="TIGR03987">
    <property type="entry name" value="HsmA family protein"/>
    <property type="match status" value="1"/>
</dbReference>
<feature type="transmembrane region" description="Helical" evidence="1">
    <location>
        <begin position="34"/>
        <end position="51"/>
    </location>
</feature>
<organism evidence="2 3">
    <name type="scientific">Microbacterium koreense</name>
    <dbReference type="NCBI Taxonomy" id="323761"/>
    <lineage>
        <taxon>Bacteria</taxon>
        <taxon>Bacillati</taxon>
        <taxon>Actinomycetota</taxon>
        <taxon>Actinomycetes</taxon>
        <taxon>Micrococcales</taxon>
        <taxon>Microbacteriaceae</taxon>
        <taxon>Microbacterium</taxon>
    </lineage>
</organism>
<dbReference type="Proteomes" id="UP001597042">
    <property type="component" value="Unassembled WGS sequence"/>
</dbReference>
<feature type="transmembrane region" description="Helical" evidence="1">
    <location>
        <begin position="107"/>
        <end position="129"/>
    </location>
</feature>
<dbReference type="RefSeq" id="WP_378749456.1">
    <property type="nucleotide sequence ID" value="NZ_JBHSSV010000001.1"/>
</dbReference>
<evidence type="ECO:0000256" key="1">
    <source>
        <dbReference type="SAM" id="Phobius"/>
    </source>
</evidence>
<keyword evidence="1" id="KW-0812">Transmembrane</keyword>
<feature type="transmembrane region" description="Helical" evidence="1">
    <location>
        <begin position="6"/>
        <end position="22"/>
    </location>
</feature>
<protein>
    <submittedName>
        <fullName evidence="2">HsmA family protein</fullName>
    </submittedName>
</protein>
<feature type="transmembrane region" description="Helical" evidence="1">
    <location>
        <begin position="71"/>
        <end position="95"/>
    </location>
</feature>
<dbReference type="EMBL" id="JBHTIM010000001">
    <property type="protein sequence ID" value="MFD0781806.1"/>
    <property type="molecule type" value="Genomic_DNA"/>
</dbReference>
<keyword evidence="1" id="KW-1133">Transmembrane helix</keyword>
<evidence type="ECO:0000313" key="2">
    <source>
        <dbReference type="EMBL" id="MFD0781806.1"/>
    </source>
</evidence>
<keyword evidence="1" id="KW-0472">Membrane</keyword>
<proteinExistence type="predicted"/>
<accession>A0ABW2ZT15</accession>
<name>A0ABW2ZT15_9MICO</name>
<comment type="caution">
    <text evidence="2">The sequence shown here is derived from an EMBL/GenBank/DDBJ whole genome shotgun (WGS) entry which is preliminary data.</text>
</comment>
<sequence>MLPLAIVTITLALVFYTIGVWGERLQKTLRWWHVLFFALGLAADTTGTLLMNSIASERRDAGVEATAANVLMAWTGTFAILLMAVHLVWAIVVLARGRPREIHTFHRFSIVVWAIWLIPYIAGAVGSMAG</sequence>
<evidence type="ECO:0000313" key="3">
    <source>
        <dbReference type="Proteomes" id="UP001597042"/>
    </source>
</evidence>
<dbReference type="InterPro" id="IPR023813">
    <property type="entry name" value="HsmA-like"/>
</dbReference>
<gene>
    <name evidence="2" type="ORF">ACFQZV_10925</name>
</gene>
<keyword evidence="3" id="KW-1185">Reference proteome</keyword>